<dbReference type="InterPro" id="IPR000572">
    <property type="entry name" value="OxRdtase_Mopterin-bd_dom"/>
</dbReference>
<dbReference type="Gene3D" id="3.90.420.10">
    <property type="entry name" value="Oxidoreductase, molybdopterin-binding domain"/>
    <property type="match status" value="1"/>
</dbReference>
<evidence type="ECO:0000259" key="5">
    <source>
        <dbReference type="Pfam" id="PF00174"/>
    </source>
</evidence>
<dbReference type="RefSeq" id="XP_027614176.1">
    <property type="nucleotide sequence ID" value="XM_027758375.1"/>
</dbReference>
<organism evidence="7 8">
    <name type="scientific">Sparassis crispa</name>
    <dbReference type="NCBI Taxonomy" id="139825"/>
    <lineage>
        <taxon>Eukaryota</taxon>
        <taxon>Fungi</taxon>
        <taxon>Dikarya</taxon>
        <taxon>Basidiomycota</taxon>
        <taxon>Agaricomycotina</taxon>
        <taxon>Agaricomycetes</taxon>
        <taxon>Polyporales</taxon>
        <taxon>Sparassidaceae</taxon>
        <taxon>Sparassis</taxon>
    </lineage>
</organism>
<dbReference type="InterPro" id="IPR008335">
    <property type="entry name" value="Mopterin_OxRdtase_euk"/>
</dbReference>
<keyword evidence="2" id="KW-0500">Molybdenum</keyword>
<dbReference type="Proteomes" id="UP000287166">
    <property type="component" value="Unassembled WGS sequence"/>
</dbReference>
<dbReference type="InterPro" id="IPR005066">
    <property type="entry name" value="MoCF_OxRdtse_dimer"/>
</dbReference>
<reference evidence="7 8" key="1">
    <citation type="journal article" date="2018" name="Sci. Rep.">
        <title>Genome sequence of the cauliflower mushroom Sparassis crispa (Hanabiratake) and its association with beneficial usage.</title>
        <authorList>
            <person name="Kiyama R."/>
            <person name="Furutani Y."/>
            <person name="Kawaguchi K."/>
            <person name="Nakanishi T."/>
        </authorList>
    </citation>
    <scope>NUCLEOTIDE SEQUENCE [LARGE SCALE GENOMIC DNA]</scope>
</reference>
<comment type="caution">
    <text evidence="7">The sequence shown here is derived from an EMBL/GenBank/DDBJ whole genome shotgun (WGS) entry which is preliminary data.</text>
</comment>
<proteinExistence type="predicted"/>
<dbReference type="InterPro" id="IPR014756">
    <property type="entry name" value="Ig_E-set"/>
</dbReference>
<dbReference type="GO" id="GO:0030151">
    <property type="term" value="F:molybdenum ion binding"/>
    <property type="evidence" value="ECO:0007669"/>
    <property type="project" value="InterPro"/>
</dbReference>
<evidence type="ECO:0000313" key="7">
    <source>
        <dbReference type="EMBL" id="GBE83263.1"/>
    </source>
</evidence>
<dbReference type="SUPFAM" id="SSF81296">
    <property type="entry name" value="E set domains"/>
    <property type="match status" value="1"/>
</dbReference>
<dbReference type="PANTHER" id="PTHR19372:SF6">
    <property type="entry name" value="SULFITE OXIDASE"/>
    <property type="match status" value="1"/>
</dbReference>
<dbReference type="Gene3D" id="2.60.40.650">
    <property type="match status" value="1"/>
</dbReference>
<dbReference type="GeneID" id="38780180"/>
<dbReference type="EMBL" id="BFAD01000005">
    <property type="protein sequence ID" value="GBE83263.1"/>
    <property type="molecule type" value="Genomic_DNA"/>
</dbReference>
<feature type="domain" description="Oxidoreductase molybdopterin-binding" evidence="5">
    <location>
        <begin position="132"/>
        <end position="286"/>
    </location>
</feature>
<dbReference type="Pfam" id="PF00174">
    <property type="entry name" value="Oxidored_molyb"/>
    <property type="match status" value="1"/>
</dbReference>
<dbReference type="GO" id="GO:0020037">
    <property type="term" value="F:heme binding"/>
    <property type="evidence" value="ECO:0007669"/>
    <property type="project" value="TreeGrafter"/>
</dbReference>
<gene>
    <name evidence="7" type="ORF">SCP_0503110</name>
</gene>
<keyword evidence="3" id="KW-0479">Metal-binding</keyword>
<dbReference type="InParanoid" id="A0A401GM21"/>
<dbReference type="AlphaFoldDB" id="A0A401GM21"/>
<dbReference type="PRINTS" id="PR00407">
    <property type="entry name" value="EUMOPTERIN"/>
</dbReference>
<name>A0A401GM21_9APHY</name>
<evidence type="ECO:0000256" key="1">
    <source>
        <dbReference type="ARBA" id="ARBA00001924"/>
    </source>
</evidence>
<dbReference type="STRING" id="139825.A0A401GM21"/>
<keyword evidence="8" id="KW-1185">Reference proteome</keyword>
<dbReference type="GO" id="GO:0043546">
    <property type="term" value="F:molybdopterin cofactor binding"/>
    <property type="evidence" value="ECO:0007669"/>
    <property type="project" value="TreeGrafter"/>
</dbReference>
<feature type="domain" description="Moybdenum cofactor oxidoreductase dimerisation" evidence="6">
    <location>
        <begin position="312"/>
        <end position="396"/>
    </location>
</feature>
<dbReference type="GO" id="GO:0005739">
    <property type="term" value="C:mitochondrion"/>
    <property type="evidence" value="ECO:0007669"/>
    <property type="project" value="TreeGrafter"/>
</dbReference>
<dbReference type="Pfam" id="PF03404">
    <property type="entry name" value="Mo-co_dimer"/>
    <property type="match status" value="1"/>
</dbReference>
<comment type="cofactor">
    <cofactor evidence="1">
        <name>Mo-molybdopterin</name>
        <dbReference type="ChEBI" id="CHEBI:71302"/>
    </cofactor>
</comment>
<dbReference type="GO" id="GO:0008482">
    <property type="term" value="F:sulfite oxidase activity"/>
    <property type="evidence" value="ECO:0007669"/>
    <property type="project" value="TreeGrafter"/>
</dbReference>
<dbReference type="InterPro" id="IPR036374">
    <property type="entry name" value="OxRdtase_Mopterin-bd_sf"/>
</dbReference>
<evidence type="ECO:0000256" key="3">
    <source>
        <dbReference type="ARBA" id="ARBA00022723"/>
    </source>
</evidence>
<evidence type="ECO:0000259" key="6">
    <source>
        <dbReference type="Pfam" id="PF03404"/>
    </source>
</evidence>
<sequence>MTATEAKFKGIPRSHPFPEEKVGWRGYVEWEDKPDRKAPATQILNTKHFMPPPEFQLVPLPDTNPILIGHRWKEYHEALGLKSIVAQSWATVCIEKPGMIHILDFPYNGEIPREPLLAGKITDNQYHFVRNHRRIPDIDEDAFELEVGGLVRRPVEFVMKELKDPSKFLVNLGEKALCSGTAVYRGISVKNILDRACDGVLPEAKHIKFISADTYFKKNNVYHYAVSIPYRKVKQDQEVLLAWEMNGVALPKIHGFPLRAVVPGVIGARSTKWLYKVNALAEASMGPVQRQEYPYYPSQFGKHNVKCSNGFSIQNMPVSSAIMFLLDKQVIIHEGSIEFRGWAYSGGGGNWVERVDVSPDGGYVWYSVELGDMTEKHYWTWQLWKIRLPVDASSSSCACAHGTLPATQNQPLFAPPGSEL</sequence>
<evidence type="ECO:0000256" key="2">
    <source>
        <dbReference type="ARBA" id="ARBA00022505"/>
    </source>
</evidence>
<keyword evidence="4" id="KW-0560">Oxidoreductase</keyword>
<dbReference type="SUPFAM" id="SSF56524">
    <property type="entry name" value="Oxidoreductase molybdopterin-binding domain"/>
    <property type="match status" value="1"/>
</dbReference>
<dbReference type="OrthoDB" id="10051395at2759"/>
<evidence type="ECO:0000313" key="8">
    <source>
        <dbReference type="Proteomes" id="UP000287166"/>
    </source>
</evidence>
<protein>
    <submittedName>
        <fullName evidence="7">Sulfite oxidase</fullName>
    </submittedName>
</protein>
<dbReference type="PANTHER" id="PTHR19372">
    <property type="entry name" value="SULFITE REDUCTASE"/>
    <property type="match status" value="1"/>
</dbReference>
<evidence type="ECO:0000256" key="4">
    <source>
        <dbReference type="ARBA" id="ARBA00023002"/>
    </source>
</evidence>
<accession>A0A401GM21</accession>
<dbReference type="GO" id="GO:0006790">
    <property type="term" value="P:sulfur compound metabolic process"/>
    <property type="evidence" value="ECO:0007669"/>
    <property type="project" value="TreeGrafter"/>
</dbReference>